<dbReference type="InterPro" id="IPR011701">
    <property type="entry name" value="MFS"/>
</dbReference>
<dbReference type="GeneID" id="81360865"/>
<comment type="subcellular location">
    <subcellularLocation>
        <location evidence="1">Membrane</location>
        <topology evidence="1">Multi-pass membrane protein</topology>
    </subcellularLocation>
</comment>
<evidence type="ECO:0000256" key="4">
    <source>
        <dbReference type="ARBA" id="ARBA00023136"/>
    </source>
</evidence>
<feature type="transmembrane region" description="Helical" evidence="6">
    <location>
        <begin position="220"/>
        <end position="239"/>
    </location>
</feature>
<evidence type="ECO:0000256" key="5">
    <source>
        <dbReference type="SAM" id="MobiDB-lite"/>
    </source>
</evidence>
<keyword evidence="4 6" id="KW-0472">Membrane</keyword>
<feature type="transmembrane region" description="Helical" evidence="6">
    <location>
        <begin position="126"/>
        <end position="145"/>
    </location>
</feature>
<feature type="transmembrane region" description="Helical" evidence="6">
    <location>
        <begin position="362"/>
        <end position="382"/>
    </location>
</feature>
<dbReference type="InterPro" id="IPR036259">
    <property type="entry name" value="MFS_trans_sf"/>
</dbReference>
<dbReference type="PANTHER" id="PTHR23502:SF47">
    <property type="entry name" value="MAJOR FACILITATOR SUPERFAMILY (MFS) PROFILE DOMAIN-CONTAINING PROTEIN-RELATED"/>
    <property type="match status" value="1"/>
</dbReference>
<evidence type="ECO:0000259" key="7">
    <source>
        <dbReference type="PROSITE" id="PS50850"/>
    </source>
</evidence>
<dbReference type="CDD" id="cd17323">
    <property type="entry name" value="MFS_Tpo1_MDR_like"/>
    <property type="match status" value="1"/>
</dbReference>
<gene>
    <name evidence="8" type="ORF">N7532_009395</name>
</gene>
<comment type="caution">
    <text evidence="8">The sequence shown here is derived from an EMBL/GenBank/DDBJ whole genome shotgun (WGS) entry which is preliminary data.</text>
</comment>
<dbReference type="RefSeq" id="XP_056472692.1">
    <property type="nucleotide sequence ID" value="XM_056621886.1"/>
</dbReference>
<dbReference type="Gene3D" id="1.20.1250.20">
    <property type="entry name" value="MFS general substrate transporter like domains"/>
    <property type="match status" value="1"/>
</dbReference>
<dbReference type="PANTHER" id="PTHR23502">
    <property type="entry name" value="MAJOR FACILITATOR SUPERFAMILY"/>
    <property type="match status" value="1"/>
</dbReference>
<feature type="domain" description="Major facilitator superfamily (MFS) profile" evidence="7">
    <location>
        <begin position="92"/>
        <end position="556"/>
    </location>
</feature>
<protein>
    <submittedName>
        <fullName evidence="8">MFS general substrate transporter</fullName>
    </submittedName>
</protein>
<dbReference type="EMBL" id="JAPQKI010000009">
    <property type="protein sequence ID" value="KAJ5090711.1"/>
    <property type="molecule type" value="Genomic_DNA"/>
</dbReference>
<evidence type="ECO:0000256" key="2">
    <source>
        <dbReference type="ARBA" id="ARBA00022692"/>
    </source>
</evidence>
<evidence type="ECO:0000256" key="1">
    <source>
        <dbReference type="ARBA" id="ARBA00004141"/>
    </source>
</evidence>
<feature type="transmembrane region" description="Helical" evidence="6">
    <location>
        <begin position="245"/>
        <end position="266"/>
    </location>
</feature>
<dbReference type="PROSITE" id="PS50850">
    <property type="entry name" value="MFS"/>
    <property type="match status" value="1"/>
</dbReference>
<evidence type="ECO:0000256" key="3">
    <source>
        <dbReference type="ARBA" id="ARBA00022989"/>
    </source>
</evidence>
<dbReference type="Proteomes" id="UP001149074">
    <property type="component" value="Unassembled WGS sequence"/>
</dbReference>
<dbReference type="SUPFAM" id="SSF103473">
    <property type="entry name" value="MFS general substrate transporter"/>
    <property type="match status" value="1"/>
</dbReference>
<dbReference type="AlphaFoldDB" id="A0A9W9EZH4"/>
<dbReference type="OrthoDB" id="3936150at2759"/>
<feature type="transmembrane region" description="Helical" evidence="6">
    <location>
        <begin position="323"/>
        <end position="342"/>
    </location>
</feature>
<feature type="transmembrane region" description="Helical" evidence="6">
    <location>
        <begin position="187"/>
        <end position="208"/>
    </location>
</feature>
<name>A0A9W9EZH4_9EURO</name>
<feature type="transmembrane region" description="Helical" evidence="6">
    <location>
        <begin position="460"/>
        <end position="481"/>
    </location>
</feature>
<keyword evidence="3 6" id="KW-1133">Transmembrane helix</keyword>
<sequence>MQAYFQYRAIKASVQKQLNEFPGRHSNAFESGESPFHEIRNQISQELRSYGIQLIDNPDHRGESSQIFLVDWQGENDALNPRNFSVKKRIMATIIVSALAFVVSASSSIESAVISQSSATYNVSEVVASLFTAIFLLGFAAGSLVSGPLSEILGRNAVYTIATTLFMFFIMGSGISPNVGAKLVFRFLAGVCGCPPLTCAGGTVADVWNPLEKTLAFPMYAILSFGGAILSPVIASYMGHSTLSWLWVNWIVLIMAGLVLALVVFFQPETYGPLLLKWKAKHLRKLSGDPRYQSKLDLDKTPLLNRIGLACARQFTLAVREPIILLLALYMTILYIVLFTFFDGYPYIFADVHHLSEELTNIIWVAMYVGIMLAVVCVPGLYRKYQNDCLKGESGDCDNHVRSNENNSDTSRQNPPTPKRMSIDPEERLWYAMIGAPAIPISLFWMGWTDYKDISIWSPILGSSLFGFGSICLFISSYMYVIDSYEIYAASALGFMTVSRYCAAGGMTVVGISFYKNMGVQWTLTILGIISSLMTPVPYMFWRFGSVIRGWSRYAV</sequence>
<feature type="transmembrane region" description="Helical" evidence="6">
    <location>
        <begin position="429"/>
        <end position="448"/>
    </location>
</feature>
<evidence type="ECO:0000313" key="8">
    <source>
        <dbReference type="EMBL" id="KAJ5090711.1"/>
    </source>
</evidence>
<keyword evidence="9" id="KW-1185">Reference proteome</keyword>
<keyword evidence="2 6" id="KW-0812">Transmembrane</keyword>
<evidence type="ECO:0000256" key="6">
    <source>
        <dbReference type="SAM" id="Phobius"/>
    </source>
</evidence>
<reference evidence="8" key="1">
    <citation type="submission" date="2022-11" db="EMBL/GenBank/DDBJ databases">
        <authorList>
            <person name="Petersen C."/>
        </authorList>
    </citation>
    <scope>NUCLEOTIDE SEQUENCE</scope>
    <source>
        <strain evidence="8">IBT 30761</strain>
    </source>
</reference>
<reference evidence="8" key="2">
    <citation type="journal article" date="2023" name="IMA Fungus">
        <title>Comparative genomic study of the Penicillium genus elucidates a diverse pangenome and 15 lateral gene transfer events.</title>
        <authorList>
            <person name="Petersen C."/>
            <person name="Sorensen T."/>
            <person name="Nielsen M.R."/>
            <person name="Sondergaard T.E."/>
            <person name="Sorensen J.L."/>
            <person name="Fitzpatrick D.A."/>
            <person name="Frisvad J.C."/>
            <person name="Nielsen K.L."/>
        </authorList>
    </citation>
    <scope>NUCLEOTIDE SEQUENCE</scope>
    <source>
        <strain evidence="8">IBT 30761</strain>
    </source>
</reference>
<feature type="transmembrane region" description="Helical" evidence="6">
    <location>
        <begin position="157"/>
        <end position="175"/>
    </location>
</feature>
<proteinExistence type="predicted"/>
<feature type="transmembrane region" description="Helical" evidence="6">
    <location>
        <begin position="521"/>
        <end position="542"/>
    </location>
</feature>
<accession>A0A9W9EZH4</accession>
<dbReference type="Pfam" id="PF07690">
    <property type="entry name" value="MFS_1"/>
    <property type="match status" value="1"/>
</dbReference>
<dbReference type="GO" id="GO:0022857">
    <property type="term" value="F:transmembrane transporter activity"/>
    <property type="evidence" value="ECO:0007669"/>
    <property type="project" value="InterPro"/>
</dbReference>
<dbReference type="InterPro" id="IPR020846">
    <property type="entry name" value="MFS_dom"/>
</dbReference>
<organism evidence="8 9">
    <name type="scientific">Penicillium argentinense</name>
    <dbReference type="NCBI Taxonomy" id="1131581"/>
    <lineage>
        <taxon>Eukaryota</taxon>
        <taxon>Fungi</taxon>
        <taxon>Dikarya</taxon>
        <taxon>Ascomycota</taxon>
        <taxon>Pezizomycotina</taxon>
        <taxon>Eurotiomycetes</taxon>
        <taxon>Eurotiomycetidae</taxon>
        <taxon>Eurotiales</taxon>
        <taxon>Aspergillaceae</taxon>
        <taxon>Penicillium</taxon>
    </lineage>
</organism>
<feature type="transmembrane region" description="Helical" evidence="6">
    <location>
        <begin position="493"/>
        <end position="515"/>
    </location>
</feature>
<feature type="compositionally biased region" description="Polar residues" evidence="5">
    <location>
        <begin position="404"/>
        <end position="414"/>
    </location>
</feature>
<feature type="region of interest" description="Disordered" evidence="5">
    <location>
        <begin position="400"/>
        <end position="420"/>
    </location>
</feature>
<evidence type="ECO:0000313" key="9">
    <source>
        <dbReference type="Proteomes" id="UP001149074"/>
    </source>
</evidence>
<dbReference type="GO" id="GO:0005886">
    <property type="term" value="C:plasma membrane"/>
    <property type="evidence" value="ECO:0007669"/>
    <property type="project" value="TreeGrafter"/>
</dbReference>
<feature type="transmembrane region" description="Helical" evidence="6">
    <location>
        <begin position="90"/>
        <end position="114"/>
    </location>
</feature>